<evidence type="ECO:0000256" key="6">
    <source>
        <dbReference type="SAM" id="SignalP"/>
    </source>
</evidence>
<evidence type="ECO:0000313" key="9">
    <source>
        <dbReference type="Proteomes" id="UP000199053"/>
    </source>
</evidence>
<dbReference type="InterPro" id="IPR005151">
    <property type="entry name" value="Tail-specific_protease"/>
</dbReference>
<dbReference type="SMART" id="SM00245">
    <property type="entry name" value="TSPc"/>
    <property type="match status" value="1"/>
</dbReference>
<keyword evidence="6" id="KW-0732">Signal</keyword>
<dbReference type="FunFam" id="2.30.42.10:FF:000063">
    <property type="entry name" value="Peptidase, S41 family"/>
    <property type="match status" value="1"/>
</dbReference>
<keyword evidence="4 5" id="KW-0720">Serine protease</keyword>
<dbReference type="GO" id="GO:0008236">
    <property type="term" value="F:serine-type peptidase activity"/>
    <property type="evidence" value="ECO:0007669"/>
    <property type="project" value="UniProtKB-KW"/>
</dbReference>
<dbReference type="SUPFAM" id="SSF52096">
    <property type="entry name" value="ClpP/crotonase"/>
    <property type="match status" value="1"/>
</dbReference>
<dbReference type="STRING" id="246191.SAMN05660337_2246"/>
<proteinExistence type="inferred from homology"/>
<reference evidence="9" key="1">
    <citation type="submission" date="2016-10" db="EMBL/GenBank/DDBJ databases">
        <authorList>
            <person name="Varghese N."/>
            <person name="Submissions S."/>
        </authorList>
    </citation>
    <scope>NUCLEOTIDE SEQUENCE [LARGE SCALE GENOMIC DNA]</scope>
    <source>
        <strain evidence="9">DSM 16995</strain>
    </source>
</reference>
<dbReference type="CDD" id="cd06782">
    <property type="entry name" value="cpPDZ_CPP-like"/>
    <property type="match status" value="1"/>
</dbReference>
<dbReference type="PANTHER" id="PTHR32060">
    <property type="entry name" value="TAIL-SPECIFIC PROTEASE"/>
    <property type="match status" value="1"/>
</dbReference>
<comment type="similarity">
    <text evidence="1 5">Belongs to the peptidase S41A family.</text>
</comment>
<evidence type="ECO:0000256" key="2">
    <source>
        <dbReference type="ARBA" id="ARBA00022670"/>
    </source>
</evidence>
<organism evidence="8 9">
    <name type="scientific">Maridesulfovibrio ferrireducens</name>
    <dbReference type="NCBI Taxonomy" id="246191"/>
    <lineage>
        <taxon>Bacteria</taxon>
        <taxon>Pseudomonadati</taxon>
        <taxon>Thermodesulfobacteriota</taxon>
        <taxon>Desulfovibrionia</taxon>
        <taxon>Desulfovibrionales</taxon>
        <taxon>Desulfovibrionaceae</taxon>
        <taxon>Maridesulfovibrio</taxon>
    </lineage>
</organism>
<dbReference type="CDD" id="cd07560">
    <property type="entry name" value="Peptidase_S41_CPP"/>
    <property type="match status" value="1"/>
</dbReference>
<dbReference type="SUPFAM" id="SSF50156">
    <property type="entry name" value="PDZ domain-like"/>
    <property type="match status" value="1"/>
</dbReference>
<dbReference type="InterPro" id="IPR029045">
    <property type="entry name" value="ClpP/crotonase-like_dom_sf"/>
</dbReference>
<evidence type="ECO:0000313" key="8">
    <source>
        <dbReference type="EMBL" id="SDL14461.1"/>
    </source>
</evidence>
<dbReference type="FunFam" id="3.90.226.10:FF:000029">
    <property type="entry name" value="Peptidase, S41 family"/>
    <property type="match status" value="1"/>
</dbReference>
<dbReference type="PANTHER" id="PTHR32060:SF30">
    <property type="entry name" value="CARBOXY-TERMINAL PROCESSING PROTEASE CTPA"/>
    <property type="match status" value="1"/>
</dbReference>
<dbReference type="InterPro" id="IPR001478">
    <property type="entry name" value="PDZ"/>
</dbReference>
<evidence type="ECO:0000256" key="1">
    <source>
        <dbReference type="ARBA" id="ARBA00009179"/>
    </source>
</evidence>
<dbReference type="NCBIfam" id="TIGR00225">
    <property type="entry name" value="prc"/>
    <property type="match status" value="1"/>
</dbReference>
<dbReference type="InterPro" id="IPR036034">
    <property type="entry name" value="PDZ_sf"/>
</dbReference>
<dbReference type="GO" id="GO:0007165">
    <property type="term" value="P:signal transduction"/>
    <property type="evidence" value="ECO:0007669"/>
    <property type="project" value="TreeGrafter"/>
</dbReference>
<keyword evidence="2 5" id="KW-0645">Protease</keyword>
<dbReference type="InterPro" id="IPR055210">
    <property type="entry name" value="CtpA/B_N"/>
</dbReference>
<feature type="domain" description="PDZ" evidence="7">
    <location>
        <begin position="81"/>
        <end position="149"/>
    </location>
</feature>
<dbReference type="InterPro" id="IPR004447">
    <property type="entry name" value="Peptidase_S41A"/>
</dbReference>
<accession>A0A1G9HNA3</accession>
<keyword evidence="9" id="KW-1185">Reference proteome</keyword>
<evidence type="ECO:0000256" key="5">
    <source>
        <dbReference type="RuleBase" id="RU004404"/>
    </source>
</evidence>
<dbReference type="GO" id="GO:0004175">
    <property type="term" value="F:endopeptidase activity"/>
    <property type="evidence" value="ECO:0007669"/>
    <property type="project" value="TreeGrafter"/>
</dbReference>
<feature type="chain" id="PRO_5011529488" evidence="6">
    <location>
        <begin position="26"/>
        <end position="426"/>
    </location>
</feature>
<dbReference type="Gene3D" id="3.30.750.44">
    <property type="match status" value="1"/>
</dbReference>
<dbReference type="Pfam" id="PF03572">
    <property type="entry name" value="Peptidase_S41"/>
    <property type="match status" value="1"/>
</dbReference>
<dbReference type="GO" id="GO:0030288">
    <property type="term" value="C:outer membrane-bounded periplasmic space"/>
    <property type="evidence" value="ECO:0007669"/>
    <property type="project" value="TreeGrafter"/>
</dbReference>
<name>A0A1G9HNA3_9BACT</name>
<dbReference type="OrthoDB" id="9812068at2"/>
<dbReference type="Pfam" id="PF13180">
    <property type="entry name" value="PDZ_2"/>
    <property type="match status" value="1"/>
</dbReference>
<dbReference type="Pfam" id="PF22694">
    <property type="entry name" value="CtpB_N-like"/>
    <property type="match status" value="1"/>
</dbReference>
<dbReference type="EMBL" id="FNGA01000003">
    <property type="protein sequence ID" value="SDL14461.1"/>
    <property type="molecule type" value="Genomic_DNA"/>
</dbReference>
<dbReference type="Gene3D" id="3.90.226.10">
    <property type="entry name" value="2-enoyl-CoA Hydratase, Chain A, domain 1"/>
    <property type="match status" value="1"/>
</dbReference>
<evidence type="ECO:0000259" key="7">
    <source>
        <dbReference type="PROSITE" id="PS50106"/>
    </source>
</evidence>
<dbReference type="GO" id="GO:0006508">
    <property type="term" value="P:proteolysis"/>
    <property type="evidence" value="ECO:0007669"/>
    <property type="project" value="UniProtKB-KW"/>
</dbReference>
<dbReference type="Proteomes" id="UP000199053">
    <property type="component" value="Unassembled WGS sequence"/>
</dbReference>
<evidence type="ECO:0000256" key="4">
    <source>
        <dbReference type="ARBA" id="ARBA00022825"/>
    </source>
</evidence>
<dbReference type="RefSeq" id="WP_092161102.1">
    <property type="nucleotide sequence ID" value="NZ_FNGA01000003.1"/>
</dbReference>
<dbReference type="PROSITE" id="PS50106">
    <property type="entry name" value="PDZ"/>
    <property type="match status" value="1"/>
</dbReference>
<protein>
    <submittedName>
        <fullName evidence="8">Carboxyl-terminal processing protease</fullName>
    </submittedName>
</protein>
<dbReference type="AlphaFoldDB" id="A0A1G9HNA3"/>
<keyword evidence="3 5" id="KW-0378">Hydrolase</keyword>
<sequence length="426" mass="47155">MRKTLWMIAIVCLFVISAAPQNSEAVDEDRFQPLRRFSQVLDLVEHNYVEDISRKELVNDAVKGMLEQLDPHSTFLSKDDFKEMQEATSGAFSGIGIEISLDKGRLTVISPIEDTPAYKAGLQSGDIILEIDGTSTQSISLMEAVGKIRGKRGTDVVLTILHKNENKPVKVTITRGSIQIQSVKSQELEKGYLYLRLTRFSENTTSDMHKALKKYKKSNELKGIVLDLRNNPGGLLTQAASVADTFIAEGLLVYIEGRDKNSRKDFMAEGNASYADVPIVTLINSGSASASEIVAGALKDHDRALLVGERTFGKGSVQTIIPMADGSGIKLTTALYYTPSGRSIQAEGIDPDIVYPFIPPSKDDDKNDRFIVREKDLSRHLENNGGSKSDKEKLQDDKALKMLEKDNQLRLSLQLVKQLPRLKEIK</sequence>
<dbReference type="FunFam" id="3.30.750.44:FF:000001">
    <property type="entry name" value="S41 family peptidase"/>
    <property type="match status" value="1"/>
</dbReference>
<evidence type="ECO:0000256" key="3">
    <source>
        <dbReference type="ARBA" id="ARBA00022801"/>
    </source>
</evidence>
<dbReference type="Gene3D" id="2.30.42.10">
    <property type="match status" value="1"/>
</dbReference>
<dbReference type="SMART" id="SM00228">
    <property type="entry name" value="PDZ"/>
    <property type="match status" value="1"/>
</dbReference>
<feature type="signal peptide" evidence="6">
    <location>
        <begin position="1"/>
        <end position="25"/>
    </location>
</feature>
<gene>
    <name evidence="8" type="ORF">SAMN05660337_2246</name>
</gene>